<dbReference type="PANTHER" id="PTHR31072">
    <property type="entry name" value="TRANSCRIPTION FACTOR TCP4-RELATED"/>
    <property type="match status" value="1"/>
</dbReference>
<gene>
    <name evidence="8" type="ORF">TIFTF001_012805</name>
</gene>
<evidence type="ECO:0000256" key="1">
    <source>
        <dbReference type="ARBA" id="ARBA00004123"/>
    </source>
</evidence>
<accession>A0AA88D292</accession>
<evidence type="ECO:0000313" key="9">
    <source>
        <dbReference type="Proteomes" id="UP001187192"/>
    </source>
</evidence>
<evidence type="ECO:0000256" key="2">
    <source>
        <dbReference type="ARBA" id="ARBA00023015"/>
    </source>
</evidence>
<evidence type="ECO:0000256" key="6">
    <source>
        <dbReference type="SAM" id="MobiDB-lite"/>
    </source>
</evidence>
<dbReference type="GO" id="GO:2000032">
    <property type="term" value="P:regulation of secondary shoot formation"/>
    <property type="evidence" value="ECO:0007669"/>
    <property type="project" value="TreeGrafter"/>
</dbReference>
<evidence type="ECO:0000259" key="7">
    <source>
        <dbReference type="PROSITE" id="PS51369"/>
    </source>
</evidence>
<protein>
    <recommendedName>
        <fullName evidence="7">TCP domain-containing protein</fullName>
    </recommendedName>
</protein>
<feature type="domain" description="TCP" evidence="7">
    <location>
        <begin position="111"/>
        <end position="169"/>
    </location>
</feature>
<evidence type="ECO:0000313" key="8">
    <source>
        <dbReference type="EMBL" id="GMN43613.1"/>
    </source>
</evidence>
<keyword evidence="5" id="KW-0539">Nucleus</keyword>
<dbReference type="PANTHER" id="PTHR31072:SF240">
    <property type="entry name" value="TRANSCRIPTION FACTOR TCP10"/>
    <property type="match status" value="1"/>
</dbReference>
<reference evidence="8" key="1">
    <citation type="submission" date="2023-07" db="EMBL/GenBank/DDBJ databases">
        <title>draft genome sequence of fig (Ficus carica).</title>
        <authorList>
            <person name="Takahashi T."/>
            <person name="Nishimura K."/>
        </authorList>
    </citation>
    <scope>NUCLEOTIDE SEQUENCE</scope>
</reference>
<keyword evidence="4" id="KW-0804">Transcription</keyword>
<feature type="compositionally biased region" description="Basic and acidic residues" evidence="6">
    <location>
        <begin position="1"/>
        <end position="14"/>
    </location>
</feature>
<name>A0AA88D292_FICCA</name>
<dbReference type="PROSITE" id="PS51369">
    <property type="entry name" value="TCP"/>
    <property type="match status" value="1"/>
</dbReference>
<keyword evidence="2" id="KW-0805">Transcription regulation</keyword>
<dbReference type="InterPro" id="IPR017887">
    <property type="entry name" value="TF_TCP_subgr"/>
</dbReference>
<dbReference type="InterPro" id="IPR005333">
    <property type="entry name" value="Transcription_factor_TCP"/>
</dbReference>
<evidence type="ECO:0000256" key="5">
    <source>
        <dbReference type="ARBA" id="ARBA00023242"/>
    </source>
</evidence>
<dbReference type="Pfam" id="PF03634">
    <property type="entry name" value="TCP"/>
    <property type="match status" value="1"/>
</dbReference>
<dbReference type="GO" id="GO:0043565">
    <property type="term" value="F:sequence-specific DNA binding"/>
    <property type="evidence" value="ECO:0007669"/>
    <property type="project" value="TreeGrafter"/>
</dbReference>
<proteinExistence type="predicted"/>
<comment type="caution">
    <text evidence="8">The sequence shown here is derived from an EMBL/GenBank/DDBJ whole genome shotgun (WGS) entry which is preliminary data.</text>
</comment>
<comment type="subcellular location">
    <subcellularLocation>
        <location evidence="1">Nucleus</location>
    </subcellularLocation>
</comment>
<feature type="region of interest" description="Disordered" evidence="6">
    <location>
        <begin position="1"/>
        <end position="26"/>
    </location>
</feature>
<keyword evidence="9" id="KW-1185">Reference proteome</keyword>
<organism evidence="8 9">
    <name type="scientific">Ficus carica</name>
    <name type="common">Common fig</name>
    <dbReference type="NCBI Taxonomy" id="3494"/>
    <lineage>
        <taxon>Eukaryota</taxon>
        <taxon>Viridiplantae</taxon>
        <taxon>Streptophyta</taxon>
        <taxon>Embryophyta</taxon>
        <taxon>Tracheophyta</taxon>
        <taxon>Spermatophyta</taxon>
        <taxon>Magnoliopsida</taxon>
        <taxon>eudicotyledons</taxon>
        <taxon>Gunneridae</taxon>
        <taxon>Pentapetalae</taxon>
        <taxon>rosids</taxon>
        <taxon>fabids</taxon>
        <taxon>Rosales</taxon>
        <taxon>Moraceae</taxon>
        <taxon>Ficeae</taxon>
        <taxon>Ficus</taxon>
    </lineage>
</organism>
<feature type="region of interest" description="Disordered" evidence="6">
    <location>
        <begin position="75"/>
        <end position="94"/>
    </location>
</feature>
<keyword evidence="3" id="KW-0238">DNA-binding</keyword>
<dbReference type="Proteomes" id="UP001187192">
    <property type="component" value="Unassembled WGS sequence"/>
</dbReference>
<dbReference type="GO" id="GO:0003700">
    <property type="term" value="F:DNA-binding transcription factor activity"/>
    <property type="evidence" value="ECO:0007669"/>
    <property type="project" value="InterPro"/>
</dbReference>
<evidence type="ECO:0000256" key="3">
    <source>
        <dbReference type="ARBA" id="ARBA00023125"/>
    </source>
</evidence>
<dbReference type="GO" id="GO:0005634">
    <property type="term" value="C:nucleus"/>
    <property type="evidence" value="ECO:0007669"/>
    <property type="project" value="UniProtKB-SubCell"/>
</dbReference>
<sequence>MSQERELNNGKREEEDQPQEEGEQGQAPQMILGRYHHLQLPLCDKNHQGSRKKRCYTKQLASLEQRMVKCERIGGRQELASKQPSSRLRRGKEAGDAAQVHDGCVVRLIRKKERHNKVCTSKGLRDQRVRLSANTAIQFYDIQDRLGYDQPSKAIDWLIEKAKSAIEALAELPAQNHNSLEASDCVTQPEPAMRDRSLYQLQHHQGRNSWPQEISIGSSSKYDMENQQHLNETTMSKEGIFSMVSQFQDQPTEQNSTQGLCLSHQSSESQDLYLHHSSLIDFDDEQALNSTSGLTDMNSIDTGRFQSLMALNSSAGNDGEEFFFNSLPSLLQQPLLRENQFFSLRGPLQSSNLFSLHASTNPPIFVHESANTESPNSLLLSGKGFSSGEFVGI</sequence>
<dbReference type="AlphaFoldDB" id="A0AA88D292"/>
<dbReference type="EMBL" id="BTGU01000016">
    <property type="protein sequence ID" value="GMN43613.1"/>
    <property type="molecule type" value="Genomic_DNA"/>
</dbReference>
<evidence type="ECO:0000256" key="4">
    <source>
        <dbReference type="ARBA" id="ARBA00023163"/>
    </source>
</evidence>